<name>A0A5B6WFE7_9ROSI</name>
<evidence type="ECO:0000313" key="2">
    <source>
        <dbReference type="Proteomes" id="UP000325315"/>
    </source>
</evidence>
<protein>
    <submittedName>
        <fullName evidence="1">Retrovirus-related Pol polyprotein from transposon opus</fullName>
    </submittedName>
</protein>
<organism evidence="1 2">
    <name type="scientific">Gossypium australe</name>
    <dbReference type="NCBI Taxonomy" id="47621"/>
    <lineage>
        <taxon>Eukaryota</taxon>
        <taxon>Viridiplantae</taxon>
        <taxon>Streptophyta</taxon>
        <taxon>Embryophyta</taxon>
        <taxon>Tracheophyta</taxon>
        <taxon>Spermatophyta</taxon>
        <taxon>Magnoliopsida</taxon>
        <taxon>eudicotyledons</taxon>
        <taxon>Gunneridae</taxon>
        <taxon>Pentapetalae</taxon>
        <taxon>rosids</taxon>
        <taxon>malvids</taxon>
        <taxon>Malvales</taxon>
        <taxon>Malvaceae</taxon>
        <taxon>Malvoideae</taxon>
        <taxon>Gossypium</taxon>
    </lineage>
</organism>
<evidence type="ECO:0000313" key="1">
    <source>
        <dbReference type="EMBL" id="KAA3480390.1"/>
    </source>
</evidence>
<keyword evidence="2" id="KW-1185">Reference proteome</keyword>
<accession>A0A5B6WFE7</accession>
<dbReference type="Proteomes" id="UP000325315">
    <property type="component" value="Unassembled WGS sequence"/>
</dbReference>
<dbReference type="AlphaFoldDB" id="A0A5B6WFE7"/>
<reference evidence="2" key="1">
    <citation type="journal article" date="2019" name="Plant Biotechnol. J.">
        <title>Genome sequencing of the Australian wild diploid species Gossypium australe highlights disease resistance and delayed gland morphogenesis.</title>
        <authorList>
            <person name="Cai Y."/>
            <person name="Cai X."/>
            <person name="Wang Q."/>
            <person name="Wang P."/>
            <person name="Zhang Y."/>
            <person name="Cai C."/>
            <person name="Xu Y."/>
            <person name="Wang K."/>
            <person name="Zhou Z."/>
            <person name="Wang C."/>
            <person name="Geng S."/>
            <person name="Li B."/>
            <person name="Dong Q."/>
            <person name="Hou Y."/>
            <person name="Wang H."/>
            <person name="Ai P."/>
            <person name="Liu Z."/>
            <person name="Yi F."/>
            <person name="Sun M."/>
            <person name="An G."/>
            <person name="Cheng J."/>
            <person name="Zhang Y."/>
            <person name="Shi Q."/>
            <person name="Xie Y."/>
            <person name="Shi X."/>
            <person name="Chang Y."/>
            <person name="Huang F."/>
            <person name="Chen Y."/>
            <person name="Hong S."/>
            <person name="Mi L."/>
            <person name="Sun Q."/>
            <person name="Zhang L."/>
            <person name="Zhou B."/>
            <person name="Peng R."/>
            <person name="Zhang X."/>
            <person name="Liu F."/>
        </authorList>
    </citation>
    <scope>NUCLEOTIDE SEQUENCE [LARGE SCALE GENOMIC DNA]</scope>
    <source>
        <strain evidence="2">cv. PA1801</strain>
    </source>
</reference>
<dbReference type="InterPro" id="IPR021109">
    <property type="entry name" value="Peptidase_aspartic_dom_sf"/>
</dbReference>
<dbReference type="Gene3D" id="2.40.70.10">
    <property type="entry name" value="Acid Proteases"/>
    <property type="match status" value="1"/>
</dbReference>
<dbReference type="PANTHER" id="PTHR33067">
    <property type="entry name" value="RNA-DIRECTED DNA POLYMERASE-RELATED"/>
    <property type="match status" value="1"/>
</dbReference>
<dbReference type="EMBL" id="SMMG02000003">
    <property type="protein sequence ID" value="KAA3480390.1"/>
    <property type="molecule type" value="Genomic_DNA"/>
</dbReference>
<dbReference type="PANTHER" id="PTHR33067:SF31">
    <property type="entry name" value="RNA-DIRECTED DNA POLYMERASE"/>
    <property type="match status" value="1"/>
</dbReference>
<proteinExistence type="predicted"/>
<comment type="caution">
    <text evidence="1">The sequence shown here is derived from an EMBL/GenBank/DDBJ whole genome shotgun (WGS) entry which is preliminary data.</text>
</comment>
<gene>
    <name evidence="1" type="ORF">EPI10_020821</name>
</gene>
<dbReference type="OrthoDB" id="1702682at2759"/>
<sequence length="168" mass="19457">MDLNQRRKMCQQLRQEKRHLNMSKSQNVIISRQVSRKLKDPGSFTIPMEIESIHFNKALCDLGASTTLMPLSIFEKLQLSDISSVHPKGLLEDVLVNVRSFIVPEDFVLLYFEEDHEISILLRRPFLATSRTTIDLEKNELTMKINGETETFKCGHQPSEEDRRKIGE</sequence>